<sequence length="120" mass="13370">MRLKNKTLTGVVQPLSYVDKMLRQQGFRRSGGDSMPTYDVVMYDSASSSTYFLRIPTNFSSTTTGKGELTVKLGHPYLEAKFYMTTASEELFFIPKAVREAAEHKLAEIADYLSSPTAPS</sequence>
<reference evidence="1 4" key="3">
    <citation type="submission" date="2019-06" db="EMBL/GenBank/DDBJ databases">
        <title>Whole genome shotgun sequence of Brevibacillus reuszeri NBRC 15719.</title>
        <authorList>
            <person name="Hosoyama A."/>
            <person name="Uohara A."/>
            <person name="Ohji S."/>
            <person name="Ichikawa N."/>
        </authorList>
    </citation>
    <scope>NUCLEOTIDE SEQUENCE [LARGE SCALE GENOMIC DNA]</scope>
    <source>
        <strain evidence="1 4">NBRC 15719</strain>
    </source>
</reference>
<dbReference type="EMBL" id="BJON01000026">
    <property type="protein sequence ID" value="GED72130.1"/>
    <property type="molecule type" value="Genomic_DNA"/>
</dbReference>
<dbReference type="AlphaFoldDB" id="A0A0K9YU78"/>
<protein>
    <recommendedName>
        <fullName evidence="5">YugN-like family protein</fullName>
    </recommendedName>
</protein>
<name>A0A0K9YU78_9BACL</name>
<proteinExistence type="predicted"/>
<keyword evidence="4" id="KW-1185">Reference proteome</keyword>
<evidence type="ECO:0000313" key="4">
    <source>
        <dbReference type="Proteomes" id="UP000319578"/>
    </source>
</evidence>
<dbReference type="Proteomes" id="UP000319578">
    <property type="component" value="Unassembled WGS sequence"/>
</dbReference>
<comment type="caution">
    <text evidence="2">The sequence shown here is derived from an EMBL/GenBank/DDBJ whole genome shotgun (WGS) entry which is preliminary data.</text>
</comment>
<organism evidence="2 3">
    <name type="scientific">Brevibacillus reuszeri</name>
    <dbReference type="NCBI Taxonomy" id="54915"/>
    <lineage>
        <taxon>Bacteria</taxon>
        <taxon>Bacillati</taxon>
        <taxon>Bacillota</taxon>
        <taxon>Bacilli</taxon>
        <taxon>Bacillales</taxon>
        <taxon>Paenibacillaceae</taxon>
        <taxon>Brevibacillus</taxon>
    </lineage>
</organism>
<accession>A0A0K9YU78</accession>
<evidence type="ECO:0008006" key="5">
    <source>
        <dbReference type="Google" id="ProtNLM"/>
    </source>
</evidence>
<dbReference type="SUPFAM" id="SSF160755">
    <property type="entry name" value="YugN-like"/>
    <property type="match status" value="1"/>
</dbReference>
<dbReference type="PATRIC" id="fig|54915.3.peg.949"/>
<dbReference type="Gene3D" id="3.30.310.100">
    <property type="entry name" value="YugN-like"/>
    <property type="match status" value="1"/>
</dbReference>
<reference evidence="3" key="1">
    <citation type="submission" date="2015-07" db="EMBL/GenBank/DDBJ databases">
        <title>Genome sequencing project for genomic taxonomy and phylogenomics of Bacillus-like bacteria.</title>
        <authorList>
            <person name="Liu B."/>
            <person name="Wang J."/>
            <person name="Zhu Y."/>
            <person name="Liu G."/>
            <person name="Chen Q."/>
            <person name="Chen Z."/>
            <person name="Lan J."/>
            <person name="Che J."/>
            <person name="Ge C."/>
            <person name="Shi H."/>
            <person name="Pan Z."/>
            <person name="Liu X."/>
        </authorList>
    </citation>
    <scope>NUCLEOTIDE SEQUENCE [LARGE SCALE GENOMIC DNA]</scope>
    <source>
        <strain evidence="3">DSM 9887</strain>
    </source>
</reference>
<reference evidence="2" key="2">
    <citation type="submission" date="2015-07" db="EMBL/GenBank/DDBJ databases">
        <title>MeaNS - Measles Nucleotide Surveillance Program.</title>
        <authorList>
            <person name="Tran T."/>
            <person name="Druce J."/>
        </authorList>
    </citation>
    <scope>NUCLEOTIDE SEQUENCE</scope>
    <source>
        <strain evidence="2">DSM 9887</strain>
    </source>
</reference>
<dbReference type="InterPro" id="IPR036491">
    <property type="entry name" value="YugN-like_sf"/>
</dbReference>
<evidence type="ECO:0000313" key="2">
    <source>
        <dbReference type="EMBL" id="KNB72258.1"/>
    </source>
</evidence>
<gene>
    <name evidence="2" type="ORF">ADS79_10130</name>
    <name evidence="1" type="ORF">BRE01_58320</name>
</gene>
<dbReference type="Proteomes" id="UP000036834">
    <property type="component" value="Unassembled WGS sequence"/>
</dbReference>
<dbReference type="EMBL" id="LGIQ01000007">
    <property type="protein sequence ID" value="KNB72258.1"/>
    <property type="molecule type" value="Genomic_DNA"/>
</dbReference>
<evidence type="ECO:0000313" key="3">
    <source>
        <dbReference type="Proteomes" id="UP000036834"/>
    </source>
</evidence>
<dbReference type="OrthoDB" id="2474573at2"/>
<evidence type="ECO:0000313" key="1">
    <source>
        <dbReference type="EMBL" id="GED72130.1"/>
    </source>
</evidence>
<dbReference type="RefSeq" id="WP_049738306.1">
    <property type="nucleotide sequence ID" value="NZ_BJON01000026.1"/>
</dbReference>